<comment type="similarity">
    <text evidence="2">Belongs to the binding-protein-dependent transport system permease family. HisMQ subfamily.</text>
</comment>
<sequence>MNFSFLPKYYTFFINGAKNTVLLAFFTVALGVVFGVFLALMRISKNKVLNFISTAYVEVIRGTPLLVQIFIIYYGLPAIGINFPSVAFLGSTGEEFVAGIIALSINSGAYVAEIIRSGIQSVDKGQMEAARSLGMPYSMSMKHIIIPQAFKNILPALGNEFIVIIKESSIVSVIGINELMYNANTVRGNTFIPLEPLIVAAGIYFVLTFTLSKLLGIVERRMKVSD</sequence>
<evidence type="ECO:0000313" key="12">
    <source>
        <dbReference type="Proteomes" id="UP000779508"/>
    </source>
</evidence>
<reference evidence="11 12" key="1">
    <citation type="submission" date="2021-06" db="EMBL/GenBank/DDBJ databases">
        <authorList>
            <person name="Sun Q."/>
            <person name="Li D."/>
        </authorList>
    </citation>
    <scope>NUCLEOTIDE SEQUENCE [LARGE SCALE GENOMIC DNA]</scope>
    <source>
        <strain evidence="11 12">MSJ-5</strain>
    </source>
</reference>
<keyword evidence="8 9" id="KW-0472">Membrane</keyword>
<keyword evidence="7 9" id="KW-1133">Transmembrane helix</keyword>
<dbReference type="EMBL" id="JAHLQK010000002">
    <property type="protein sequence ID" value="MBU5675947.1"/>
    <property type="molecule type" value="Genomic_DNA"/>
</dbReference>
<dbReference type="RefSeq" id="WP_216415436.1">
    <property type="nucleotide sequence ID" value="NZ_JAHLQK010000002.1"/>
</dbReference>
<gene>
    <name evidence="11" type="ORF">KQI88_05925</name>
</gene>
<organism evidence="11 12">
    <name type="scientific">Alkaliphilus flagellatus</name>
    <dbReference type="NCBI Taxonomy" id="2841507"/>
    <lineage>
        <taxon>Bacteria</taxon>
        <taxon>Bacillati</taxon>
        <taxon>Bacillota</taxon>
        <taxon>Clostridia</taxon>
        <taxon>Peptostreptococcales</taxon>
        <taxon>Natronincolaceae</taxon>
        <taxon>Alkaliphilus</taxon>
    </lineage>
</organism>
<feature type="transmembrane region" description="Helical" evidence="9">
    <location>
        <begin position="20"/>
        <end position="43"/>
    </location>
</feature>
<keyword evidence="6" id="KW-0029">Amino-acid transport</keyword>
<name>A0ABS6G2J6_9FIRM</name>
<comment type="subcellular location">
    <subcellularLocation>
        <location evidence="1 9">Cell membrane</location>
        <topology evidence="1 9">Multi-pass membrane protein</topology>
    </subcellularLocation>
</comment>
<proteinExistence type="inferred from homology"/>
<keyword evidence="4" id="KW-1003">Cell membrane</keyword>
<feature type="domain" description="ABC transmembrane type-1" evidence="10">
    <location>
        <begin position="17"/>
        <end position="215"/>
    </location>
</feature>
<protein>
    <submittedName>
        <fullName evidence="11">Amino acid ABC transporter permease</fullName>
    </submittedName>
</protein>
<dbReference type="CDD" id="cd06261">
    <property type="entry name" value="TM_PBP2"/>
    <property type="match status" value="1"/>
</dbReference>
<evidence type="ECO:0000256" key="1">
    <source>
        <dbReference type="ARBA" id="ARBA00004651"/>
    </source>
</evidence>
<evidence type="ECO:0000256" key="7">
    <source>
        <dbReference type="ARBA" id="ARBA00022989"/>
    </source>
</evidence>
<accession>A0ABS6G2J6</accession>
<dbReference type="PROSITE" id="PS50928">
    <property type="entry name" value="ABC_TM1"/>
    <property type="match status" value="1"/>
</dbReference>
<keyword evidence="5 9" id="KW-0812">Transmembrane</keyword>
<dbReference type="PANTHER" id="PTHR30614">
    <property type="entry name" value="MEMBRANE COMPONENT OF AMINO ACID ABC TRANSPORTER"/>
    <property type="match status" value="1"/>
</dbReference>
<evidence type="ECO:0000256" key="3">
    <source>
        <dbReference type="ARBA" id="ARBA00022448"/>
    </source>
</evidence>
<evidence type="ECO:0000313" key="11">
    <source>
        <dbReference type="EMBL" id="MBU5675947.1"/>
    </source>
</evidence>
<dbReference type="PANTHER" id="PTHR30614:SF20">
    <property type="entry name" value="GLUTAMINE TRANSPORT SYSTEM PERMEASE PROTEIN GLNP"/>
    <property type="match status" value="1"/>
</dbReference>
<dbReference type="InterPro" id="IPR010065">
    <property type="entry name" value="AA_ABC_transptr_permease_3TM"/>
</dbReference>
<keyword evidence="12" id="KW-1185">Reference proteome</keyword>
<evidence type="ECO:0000256" key="8">
    <source>
        <dbReference type="ARBA" id="ARBA00023136"/>
    </source>
</evidence>
<evidence type="ECO:0000256" key="6">
    <source>
        <dbReference type="ARBA" id="ARBA00022970"/>
    </source>
</evidence>
<dbReference type="InterPro" id="IPR000515">
    <property type="entry name" value="MetI-like"/>
</dbReference>
<dbReference type="Proteomes" id="UP000779508">
    <property type="component" value="Unassembled WGS sequence"/>
</dbReference>
<dbReference type="NCBIfam" id="TIGR01726">
    <property type="entry name" value="HEQRo_perm_3TM"/>
    <property type="match status" value="1"/>
</dbReference>
<evidence type="ECO:0000256" key="9">
    <source>
        <dbReference type="RuleBase" id="RU363032"/>
    </source>
</evidence>
<comment type="caution">
    <text evidence="11">The sequence shown here is derived from an EMBL/GenBank/DDBJ whole genome shotgun (WGS) entry which is preliminary data.</text>
</comment>
<keyword evidence="3 9" id="KW-0813">Transport</keyword>
<feature type="transmembrane region" description="Helical" evidence="9">
    <location>
        <begin position="197"/>
        <end position="218"/>
    </location>
</feature>
<feature type="transmembrane region" description="Helical" evidence="9">
    <location>
        <begin position="96"/>
        <end position="115"/>
    </location>
</feature>
<evidence type="ECO:0000256" key="2">
    <source>
        <dbReference type="ARBA" id="ARBA00010072"/>
    </source>
</evidence>
<evidence type="ECO:0000256" key="5">
    <source>
        <dbReference type="ARBA" id="ARBA00022692"/>
    </source>
</evidence>
<dbReference type="InterPro" id="IPR043429">
    <property type="entry name" value="ArtM/GltK/GlnP/TcyL/YhdX-like"/>
</dbReference>
<evidence type="ECO:0000259" key="10">
    <source>
        <dbReference type="PROSITE" id="PS50928"/>
    </source>
</evidence>
<dbReference type="Pfam" id="PF00528">
    <property type="entry name" value="BPD_transp_1"/>
    <property type="match status" value="1"/>
</dbReference>
<evidence type="ECO:0000256" key="4">
    <source>
        <dbReference type="ARBA" id="ARBA00022475"/>
    </source>
</evidence>